<sequence length="333" mass="35052">MMRIAVLAGALLLTAATAPVPDPRLAPVNPELRPMASIILQAQQNGAQFTPPKPGALPDGIVERRLPARNGQPPVTAYVINAGADAAKSPRGAILFIHGGGFISGDARDNLTALRSLAARLDCVIVSAQYRLATAAPFPAPMEDNYTALKWLYDEAALLGVDRRRIALLGGSAGGGIAAMVSLAARDRKQVPIAFQALLYPMLDDRTGTSRPVPPTIGQIIWTARQNREGWKAMLGRAPGGAAFPAGAVPARVADLKGLPPTFIGVGSIDLFADEDIDFARRLVNAAVPTELLVVPGAYHGFELIAPRSQVSQQFTTALEAALARALAPETRK</sequence>
<dbReference type="Pfam" id="PF07859">
    <property type="entry name" value="Abhydrolase_3"/>
    <property type="match status" value="1"/>
</dbReference>
<dbReference type="RefSeq" id="WP_261934211.1">
    <property type="nucleotide sequence ID" value="NZ_AP018817.1"/>
</dbReference>
<reference evidence="4" key="1">
    <citation type="submission" date="2018-07" db="EMBL/GenBank/DDBJ databases">
        <title>Complete genome sequence of Sphingomonas bisphenolicum strain AO1, a bisphenol A degradative bacterium isolated from Japanese farm field.</title>
        <authorList>
            <person name="Murakami M."/>
            <person name="Koh M."/>
            <person name="Koba S."/>
            <person name="Matsumura Y."/>
        </authorList>
    </citation>
    <scope>NUCLEOTIDE SEQUENCE</scope>
    <source>
        <strain evidence="4">AO1</strain>
    </source>
</reference>
<protein>
    <recommendedName>
        <fullName evidence="3">Alpha/beta hydrolase fold-3 domain-containing protein</fullName>
    </recommendedName>
</protein>
<dbReference type="InterPro" id="IPR013094">
    <property type="entry name" value="AB_hydrolase_3"/>
</dbReference>
<dbReference type="InterPro" id="IPR029058">
    <property type="entry name" value="AB_hydrolase_fold"/>
</dbReference>
<dbReference type="EMBL" id="AP018817">
    <property type="protein sequence ID" value="BBF69675.1"/>
    <property type="molecule type" value="Genomic_DNA"/>
</dbReference>
<feature type="chain" id="PRO_5046647504" description="Alpha/beta hydrolase fold-3 domain-containing protein" evidence="2">
    <location>
        <begin position="19"/>
        <end position="333"/>
    </location>
</feature>
<evidence type="ECO:0000313" key="4">
    <source>
        <dbReference type="EMBL" id="BBF69675.1"/>
    </source>
</evidence>
<dbReference type="PANTHER" id="PTHR48081:SF8">
    <property type="entry name" value="ALPHA_BETA HYDROLASE FOLD-3 DOMAIN-CONTAINING PROTEIN-RELATED"/>
    <property type="match status" value="1"/>
</dbReference>
<keyword evidence="1" id="KW-0378">Hydrolase</keyword>
<proteinExistence type="predicted"/>
<gene>
    <name evidence="4" type="ORF">SBA_ch1_18750</name>
</gene>
<dbReference type="Gene3D" id="3.40.50.1820">
    <property type="entry name" value="alpha/beta hydrolase"/>
    <property type="match status" value="1"/>
</dbReference>
<accession>A0ABN5WCX0</accession>
<evidence type="ECO:0000313" key="5">
    <source>
        <dbReference type="Proteomes" id="UP001059971"/>
    </source>
</evidence>
<evidence type="ECO:0000256" key="1">
    <source>
        <dbReference type="ARBA" id="ARBA00022801"/>
    </source>
</evidence>
<keyword evidence="5" id="KW-1185">Reference proteome</keyword>
<name>A0ABN5WCX0_9SPHN</name>
<keyword evidence="2" id="KW-0732">Signal</keyword>
<feature type="domain" description="Alpha/beta hydrolase fold-3" evidence="3">
    <location>
        <begin position="94"/>
        <end position="303"/>
    </location>
</feature>
<dbReference type="Proteomes" id="UP001059971">
    <property type="component" value="Chromosome 1"/>
</dbReference>
<dbReference type="SUPFAM" id="SSF53474">
    <property type="entry name" value="alpha/beta-Hydrolases"/>
    <property type="match status" value="1"/>
</dbReference>
<dbReference type="PANTHER" id="PTHR48081">
    <property type="entry name" value="AB HYDROLASE SUPERFAMILY PROTEIN C4A8.06C"/>
    <property type="match status" value="1"/>
</dbReference>
<feature type="signal peptide" evidence="2">
    <location>
        <begin position="1"/>
        <end position="18"/>
    </location>
</feature>
<evidence type="ECO:0000259" key="3">
    <source>
        <dbReference type="Pfam" id="PF07859"/>
    </source>
</evidence>
<organism evidence="4 5">
    <name type="scientific">Sphingomonas bisphenolicum</name>
    <dbReference type="NCBI Taxonomy" id="296544"/>
    <lineage>
        <taxon>Bacteria</taxon>
        <taxon>Pseudomonadati</taxon>
        <taxon>Pseudomonadota</taxon>
        <taxon>Alphaproteobacteria</taxon>
        <taxon>Sphingomonadales</taxon>
        <taxon>Sphingomonadaceae</taxon>
        <taxon>Sphingomonas</taxon>
    </lineage>
</organism>
<evidence type="ECO:0000256" key="2">
    <source>
        <dbReference type="SAM" id="SignalP"/>
    </source>
</evidence>
<dbReference type="InterPro" id="IPR050300">
    <property type="entry name" value="GDXG_lipolytic_enzyme"/>
</dbReference>